<accession>A0ABV3GTE6</accession>
<dbReference type="InterPro" id="IPR036388">
    <property type="entry name" value="WH-like_DNA-bd_sf"/>
</dbReference>
<keyword evidence="3 5" id="KW-0238">DNA-binding</keyword>
<evidence type="ECO:0000256" key="3">
    <source>
        <dbReference type="ARBA" id="ARBA00023125"/>
    </source>
</evidence>
<dbReference type="PANTHER" id="PTHR35807">
    <property type="entry name" value="TRANSCRIPTIONAL REGULATOR REDD-RELATED"/>
    <property type="match status" value="1"/>
</dbReference>
<dbReference type="SUPFAM" id="SSF46894">
    <property type="entry name" value="C-terminal effector domain of the bipartite response regulators"/>
    <property type="match status" value="1"/>
</dbReference>
<evidence type="ECO:0000256" key="4">
    <source>
        <dbReference type="ARBA" id="ARBA00023163"/>
    </source>
</evidence>
<name>A0ABV3GTE6_MICGL</name>
<dbReference type="SMART" id="SM01043">
    <property type="entry name" value="BTAD"/>
    <property type="match status" value="1"/>
</dbReference>
<evidence type="ECO:0000256" key="5">
    <source>
        <dbReference type="PROSITE-ProRule" id="PRU01091"/>
    </source>
</evidence>
<dbReference type="Gene3D" id="1.10.10.10">
    <property type="entry name" value="Winged helix-like DNA-binding domain superfamily/Winged helix DNA-binding domain"/>
    <property type="match status" value="1"/>
</dbReference>
<evidence type="ECO:0000313" key="8">
    <source>
        <dbReference type="Proteomes" id="UP001551675"/>
    </source>
</evidence>
<dbReference type="PANTHER" id="PTHR35807:SF1">
    <property type="entry name" value="TRANSCRIPTIONAL REGULATOR REDD"/>
    <property type="match status" value="1"/>
</dbReference>
<dbReference type="InterPro" id="IPR011990">
    <property type="entry name" value="TPR-like_helical_dom_sf"/>
</dbReference>
<evidence type="ECO:0000313" key="7">
    <source>
        <dbReference type="EMBL" id="MEV0974889.1"/>
    </source>
</evidence>
<dbReference type="InterPro" id="IPR016032">
    <property type="entry name" value="Sig_transdc_resp-reg_C-effctor"/>
</dbReference>
<evidence type="ECO:0000256" key="1">
    <source>
        <dbReference type="ARBA" id="ARBA00005820"/>
    </source>
</evidence>
<dbReference type="Gene3D" id="1.25.40.10">
    <property type="entry name" value="Tetratricopeptide repeat domain"/>
    <property type="match status" value="1"/>
</dbReference>
<dbReference type="EMBL" id="JBFALK010000036">
    <property type="protein sequence ID" value="MEV0974889.1"/>
    <property type="molecule type" value="Genomic_DNA"/>
</dbReference>
<dbReference type="SUPFAM" id="SSF48452">
    <property type="entry name" value="TPR-like"/>
    <property type="match status" value="1"/>
</dbReference>
<feature type="domain" description="OmpR/PhoB-type" evidence="6">
    <location>
        <begin position="1"/>
        <end position="99"/>
    </location>
</feature>
<dbReference type="Proteomes" id="UP001551675">
    <property type="component" value="Unassembled WGS sequence"/>
</dbReference>
<keyword evidence="2" id="KW-0805">Transcription regulation</keyword>
<evidence type="ECO:0000256" key="2">
    <source>
        <dbReference type="ARBA" id="ARBA00023015"/>
    </source>
</evidence>
<dbReference type="RefSeq" id="WP_358141991.1">
    <property type="nucleotide sequence ID" value="NZ_JBFALK010000036.1"/>
</dbReference>
<proteinExistence type="inferred from homology"/>
<keyword evidence="4" id="KW-0804">Transcription</keyword>
<feature type="DNA-binding region" description="OmpR/PhoB-type" evidence="5">
    <location>
        <begin position="1"/>
        <end position="99"/>
    </location>
</feature>
<dbReference type="CDD" id="cd15831">
    <property type="entry name" value="BTAD"/>
    <property type="match status" value="1"/>
</dbReference>
<evidence type="ECO:0000259" key="6">
    <source>
        <dbReference type="PROSITE" id="PS51755"/>
    </source>
</evidence>
<dbReference type="InterPro" id="IPR051677">
    <property type="entry name" value="AfsR-DnrI-RedD_regulator"/>
</dbReference>
<organism evidence="7 8">
    <name type="scientific">Microtetraspora glauca</name>
    <dbReference type="NCBI Taxonomy" id="1996"/>
    <lineage>
        <taxon>Bacteria</taxon>
        <taxon>Bacillati</taxon>
        <taxon>Actinomycetota</taxon>
        <taxon>Actinomycetes</taxon>
        <taxon>Streptosporangiales</taxon>
        <taxon>Streptosporangiaceae</taxon>
        <taxon>Microtetraspora</taxon>
    </lineage>
</organism>
<protein>
    <submittedName>
        <fullName evidence="7">AfsR/SARP family transcriptional regulator</fullName>
    </submittedName>
</protein>
<dbReference type="Pfam" id="PF00486">
    <property type="entry name" value="Trans_reg_C"/>
    <property type="match status" value="1"/>
</dbReference>
<dbReference type="InterPro" id="IPR005158">
    <property type="entry name" value="BTAD"/>
</dbReference>
<keyword evidence="8" id="KW-1185">Reference proteome</keyword>
<comment type="similarity">
    <text evidence="1">Belongs to the AfsR/DnrI/RedD regulatory family.</text>
</comment>
<dbReference type="InterPro" id="IPR001867">
    <property type="entry name" value="OmpR/PhoB-type_DNA-bd"/>
</dbReference>
<reference evidence="7 8" key="1">
    <citation type="submission" date="2024-06" db="EMBL/GenBank/DDBJ databases">
        <title>The Natural Products Discovery Center: Release of the First 8490 Sequenced Strains for Exploring Actinobacteria Biosynthetic Diversity.</title>
        <authorList>
            <person name="Kalkreuter E."/>
            <person name="Kautsar S.A."/>
            <person name="Yang D."/>
            <person name="Bader C.D."/>
            <person name="Teijaro C.N."/>
            <person name="Fluegel L."/>
            <person name="Davis C.M."/>
            <person name="Simpson J.R."/>
            <person name="Lauterbach L."/>
            <person name="Steele A.D."/>
            <person name="Gui C."/>
            <person name="Meng S."/>
            <person name="Li G."/>
            <person name="Viehrig K."/>
            <person name="Ye F."/>
            <person name="Su P."/>
            <person name="Kiefer A.F."/>
            <person name="Nichols A."/>
            <person name="Cepeda A.J."/>
            <person name="Yan W."/>
            <person name="Fan B."/>
            <person name="Jiang Y."/>
            <person name="Adhikari A."/>
            <person name="Zheng C.-J."/>
            <person name="Schuster L."/>
            <person name="Cowan T.M."/>
            <person name="Smanski M.J."/>
            <person name="Chevrette M.G."/>
            <person name="De Carvalho L.P.S."/>
            <person name="Shen B."/>
        </authorList>
    </citation>
    <scope>NUCLEOTIDE SEQUENCE [LARGE SCALE GENOMIC DNA]</scope>
    <source>
        <strain evidence="7 8">NPDC050100</strain>
    </source>
</reference>
<dbReference type="PROSITE" id="PS51755">
    <property type="entry name" value="OMPR_PHOB"/>
    <property type="match status" value="1"/>
</dbReference>
<dbReference type="SMART" id="SM00862">
    <property type="entry name" value="Trans_reg_C"/>
    <property type="match status" value="1"/>
</dbReference>
<dbReference type="Pfam" id="PF03704">
    <property type="entry name" value="BTAD"/>
    <property type="match status" value="1"/>
</dbReference>
<comment type="caution">
    <text evidence="7">The sequence shown here is derived from an EMBL/GenBank/DDBJ whole genome shotgun (WGS) entry which is preliminary data.</text>
</comment>
<gene>
    <name evidence="7" type="ORF">AB0I59_40405</name>
</gene>
<sequence>MDFRLLGETAVLAADGTSLDLGPRKQRMVLGALMLRADKTIDIEQFIDVIWPETANSRVAVNSLHAYVSKLRRILEPGTERRGDYEILTRRSRGYRLTVRQESLDIGRVRILAQEGRKLFAAGHSAQASAYLRKALAEWRGAPLKDFPDGPWIRDEAHYLAELHRGLIEDAAEADLAQGLGPVLVPELGRLLAAFPYRERLRVLTAHALYQAGRQADALSLIAEGRRQMAEAFGLDPDPRIRVMEDRILHHDPSLTPRQVVRLHGDSCARGRRQGTIRLTPKVLATSPQRSTLSTTRGALSYVTTCFIP</sequence>